<sequence length="402" mass="43384">MPPANSTPNLSKAAASEKDFLPLLLDDHDSPLPPPSKGIHSFSLSPFHGADILQPQVPPQSPRPPMSMFGRTREINAKHLTRAQATAHQLEVDSKDEVIFPQGPVVGEYPSRQAFQIVMTGAATQICLQSAHRILITLLNPKSKSTKPATTLLPQEQLLEFRSSGLLRRMLPPQFPPHSRTTGGTNAHPKPHLKCNVVAFPKAPAQPDFAPAMNAKKPNQIPEPRGACDPVEMLARAINSHYHETRARAIARMPRDALHKHPTQLALANLTPSPPTSRPHIIVADSDDEVTATPSPSTSHPCPHVIVADSDDEVTTTASPSTSHLHIIVVDSDDDDLTASPGSIQREGNHLNTALPITSSSLIVEIHSDPPTSHCADSPVIIVSSDSDEEELVFPESDTECL</sequence>
<reference evidence="2 3" key="1">
    <citation type="submission" date="2014-04" db="EMBL/GenBank/DDBJ databases">
        <authorList>
            <consortium name="DOE Joint Genome Institute"/>
            <person name="Kuo A."/>
            <person name="Gay G."/>
            <person name="Dore J."/>
            <person name="Kohler A."/>
            <person name="Nagy L.G."/>
            <person name="Floudas D."/>
            <person name="Copeland A."/>
            <person name="Barry K.W."/>
            <person name="Cichocki N."/>
            <person name="Veneault-Fourrey C."/>
            <person name="LaButti K."/>
            <person name="Lindquist E.A."/>
            <person name="Lipzen A."/>
            <person name="Lundell T."/>
            <person name="Morin E."/>
            <person name="Murat C."/>
            <person name="Sun H."/>
            <person name="Tunlid A."/>
            <person name="Henrissat B."/>
            <person name="Grigoriev I.V."/>
            <person name="Hibbett D.S."/>
            <person name="Martin F."/>
            <person name="Nordberg H.P."/>
            <person name="Cantor M.N."/>
            <person name="Hua S.X."/>
        </authorList>
    </citation>
    <scope>NUCLEOTIDE SEQUENCE [LARGE SCALE GENOMIC DNA]</scope>
    <source>
        <strain evidence="3">h7</strain>
    </source>
</reference>
<evidence type="ECO:0000313" key="3">
    <source>
        <dbReference type="Proteomes" id="UP000053424"/>
    </source>
</evidence>
<gene>
    <name evidence="2" type="ORF">M413DRAFT_12761</name>
</gene>
<keyword evidence="3" id="KW-1185">Reference proteome</keyword>
<dbReference type="HOGENOM" id="CLU_685214_0_0_1"/>
<feature type="region of interest" description="Disordered" evidence="1">
    <location>
        <begin position="21"/>
        <end position="40"/>
    </location>
</feature>
<evidence type="ECO:0000256" key="1">
    <source>
        <dbReference type="SAM" id="MobiDB-lite"/>
    </source>
</evidence>
<dbReference type="Proteomes" id="UP000053424">
    <property type="component" value="Unassembled WGS sequence"/>
</dbReference>
<proteinExistence type="predicted"/>
<reference evidence="3" key="2">
    <citation type="submission" date="2015-01" db="EMBL/GenBank/DDBJ databases">
        <title>Evolutionary Origins and Diversification of the Mycorrhizal Mutualists.</title>
        <authorList>
            <consortium name="DOE Joint Genome Institute"/>
            <consortium name="Mycorrhizal Genomics Consortium"/>
            <person name="Kohler A."/>
            <person name="Kuo A."/>
            <person name="Nagy L.G."/>
            <person name="Floudas D."/>
            <person name="Copeland A."/>
            <person name="Barry K.W."/>
            <person name="Cichocki N."/>
            <person name="Veneault-Fourrey C."/>
            <person name="LaButti K."/>
            <person name="Lindquist E.A."/>
            <person name="Lipzen A."/>
            <person name="Lundell T."/>
            <person name="Morin E."/>
            <person name="Murat C."/>
            <person name="Riley R."/>
            <person name="Ohm R."/>
            <person name="Sun H."/>
            <person name="Tunlid A."/>
            <person name="Henrissat B."/>
            <person name="Grigoriev I.V."/>
            <person name="Hibbett D.S."/>
            <person name="Martin F."/>
        </authorList>
    </citation>
    <scope>NUCLEOTIDE SEQUENCE [LARGE SCALE GENOMIC DNA]</scope>
    <source>
        <strain evidence="3">h7</strain>
    </source>
</reference>
<dbReference type="EMBL" id="KN831790">
    <property type="protein sequence ID" value="KIM38568.1"/>
    <property type="molecule type" value="Genomic_DNA"/>
</dbReference>
<organism evidence="2 3">
    <name type="scientific">Hebeloma cylindrosporum</name>
    <dbReference type="NCBI Taxonomy" id="76867"/>
    <lineage>
        <taxon>Eukaryota</taxon>
        <taxon>Fungi</taxon>
        <taxon>Dikarya</taxon>
        <taxon>Basidiomycota</taxon>
        <taxon>Agaricomycotina</taxon>
        <taxon>Agaricomycetes</taxon>
        <taxon>Agaricomycetidae</taxon>
        <taxon>Agaricales</taxon>
        <taxon>Agaricineae</taxon>
        <taxon>Hymenogastraceae</taxon>
        <taxon>Hebeloma</taxon>
    </lineage>
</organism>
<evidence type="ECO:0000313" key="2">
    <source>
        <dbReference type="EMBL" id="KIM38568.1"/>
    </source>
</evidence>
<accession>A0A0C2XLG6</accession>
<name>A0A0C2XLG6_HEBCY</name>
<feature type="compositionally biased region" description="Basic and acidic residues" evidence="1">
    <location>
        <begin position="21"/>
        <end position="30"/>
    </location>
</feature>
<protein>
    <submittedName>
        <fullName evidence="2">Uncharacterized protein</fullName>
    </submittedName>
</protein>
<dbReference type="AlphaFoldDB" id="A0A0C2XLG6"/>